<comment type="caution">
    <text evidence="2">The sequence shown here is derived from an EMBL/GenBank/DDBJ whole genome shotgun (WGS) entry which is preliminary data.</text>
</comment>
<dbReference type="EMBL" id="MPGH01000236">
    <property type="protein sequence ID" value="OLN82002.1"/>
    <property type="molecule type" value="Genomic_DNA"/>
</dbReference>
<sequence>MRYSIASLLTIFMGLAMAQWDNNSTIPIRLAPAPWTLKGTVYALTFIPLSTDLPTKAFPPLERQYPSAVEGKYLGLIGMIQIIRYTESPVGPYDELLIVPGYFNYNHTDGSGSFMKEKKNVRVSRIYVSQKYTCWNGRTNWNIPKHLARFDWTESDFGETTVKVYPYDTTGDPSESTPAKKPWFQTTFKLDLLSGLPFSTDLFKVLGINATLAQPPLPDAHSAHGELAGTNHWMATVPGQATDNASLGIFDLDQGDGDVETGQNMNVVGDEYFPNFWPGLPRFTLGYKMTDATISFDAPEIWTN</sequence>
<organism evidence="2 3">
    <name type="scientific">Colletotrichum chlorophyti</name>
    <dbReference type="NCBI Taxonomy" id="708187"/>
    <lineage>
        <taxon>Eukaryota</taxon>
        <taxon>Fungi</taxon>
        <taxon>Dikarya</taxon>
        <taxon>Ascomycota</taxon>
        <taxon>Pezizomycotina</taxon>
        <taxon>Sordariomycetes</taxon>
        <taxon>Hypocreomycetidae</taxon>
        <taxon>Glomerellales</taxon>
        <taxon>Glomerellaceae</taxon>
        <taxon>Colletotrichum</taxon>
    </lineage>
</organism>
<evidence type="ECO:0000313" key="3">
    <source>
        <dbReference type="Proteomes" id="UP000186583"/>
    </source>
</evidence>
<reference evidence="2 3" key="1">
    <citation type="submission" date="2016-11" db="EMBL/GenBank/DDBJ databases">
        <title>Draft Genome Assembly of Colletotrichum chlorophyti a pathogen of herbaceous plants.</title>
        <authorList>
            <person name="Gan P."/>
            <person name="Narusaka M."/>
            <person name="Tsushima A."/>
            <person name="Narusaka Y."/>
            <person name="Takano Y."/>
            <person name="Shirasu K."/>
        </authorList>
    </citation>
    <scope>NUCLEOTIDE SEQUENCE [LARGE SCALE GENOMIC DNA]</scope>
    <source>
        <strain evidence="2 3">NTL11</strain>
    </source>
</reference>
<dbReference type="PANTHER" id="PTHR40518:SF1">
    <property type="entry name" value="ACETOACETATE DECARBOXYLASE"/>
    <property type="match status" value="1"/>
</dbReference>
<dbReference type="OrthoDB" id="9970474at2759"/>
<protein>
    <submittedName>
        <fullName evidence="2">Uncharacterized protein</fullName>
    </submittedName>
</protein>
<dbReference type="SUPFAM" id="SSF160104">
    <property type="entry name" value="Acetoacetate decarboxylase-like"/>
    <property type="match status" value="1"/>
</dbReference>
<feature type="signal peptide" evidence="1">
    <location>
        <begin position="1"/>
        <end position="18"/>
    </location>
</feature>
<dbReference type="PANTHER" id="PTHR40518">
    <property type="entry name" value="ACETOACETATE DECARBOXYLASE"/>
    <property type="match status" value="1"/>
</dbReference>
<evidence type="ECO:0000313" key="2">
    <source>
        <dbReference type="EMBL" id="OLN82002.1"/>
    </source>
</evidence>
<proteinExistence type="predicted"/>
<dbReference type="Gene3D" id="2.40.400.10">
    <property type="entry name" value="Acetoacetate decarboxylase-like"/>
    <property type="match status" value="1"/>
</dbReference>
<keyword evidence="1" id="KW-0732">Signal</keyword>
<name>A0A1Q8RCE0_9PEZI</name>
<feature type="chain" id="PRO_5012773659" evidence="1">
    <location>
        <begin position="19"/>
        <end position="304"/>
    </location>
</feature>
<evidence type="ECO:0000256" key="1">
    <source>
        <dbReference type="SAM" id="SignalP"/>
    </source>
</evidence>
<keyword evidence="3" id="KW-1185">Reference proteome</keyword>
<gene>
    <name evidence="2" type="ORF">CCHL11_09275</name>
</gene>
<dbReference type="InterPro" id="IPR023375">
    <property type="entry name" value="ADC_dom_sf"/>
</dbReference>
<dbReference type="AlphaFoldDB" id="A0A1Q8RCE0"/>
<accession>A0A1Q8RCE0</accession>
<dbReference type="Proteomes" id="UP000186583">
    <property type="component" value="Unassembled WGS sequence"/>
</dbReference>